<dbReference type="RefSeq" id="WP_107960034.1">
    <property type="nucleotide sequence ID" value="NZ_QAOG01000009.1"/>
</dbReference>
<reference evidence="1 2" key="1">
    <citation type="submission" date="2018-04" db="EMBL/GenBank/DDBJ databases">
        <title>Genomic Encyclopedia of Type Strains, Phase III (KMG-III): the genomes of soil and plant-associated and newly described type strains.</title>
        <authorList>
            <person name="Whitman W."/>
        </authorList>
    </citation>
    <scope>NUCLEOTIDE SEQUENCE [LARGE SCALE GENOMIC DNA]</scope>
    <source>
        <strain evidence="1 2">MA101b</strain>
    </source>
</reference>
<organism evidence="1 2">
    <name type="scientific">Sphingomonas aurantiaca</name>
    <dbReference type="NCBI Taxonomy" id="185949"/>
    <lineage>
        <taxon>Bacteria</taxon>
        <taxon>Pseudomonadati</taxon>
        <taxon>Pseudomonadota</taxon>
        <taxon>Alphaproteobacteria</taxon>
        <taxon>Sphingomonadales</taxon>
        <taxon>Sphingomonadaceae</taxon>
        <taxon>Sphingomonas</taxon>
    </lineage>
</organism>
<keyword evidence="2" id="KW-1185">Reference proteome</keyword>
<accession>A0A2T5GG83</accession>
<comment type="caution">
    <text evidence="1">The sequence shown here is derived from an EMBL/GenBank/DDBJ whole genome shotgun (WGS) entry which is preliminary data.</text>
</comment>
<evidence type="ECO:0000313" key="1">
    <source>
        <dbReference type="EMBL" id="PTQ58342.1"/>
    </source>
</evidence>
<dbReference type="AlphaFoldDB" id="A0A2T5GG83"/>
<proteinExistence type="predicted"/>
<name>A0A2T5GG83_9SPHN</name>
<evidence type="ECO:0000313" key="2">
    <source>
        <dbReference type="Proteomes" id="UP000244189"/>
    </source>
</evidence>
<dbReference type="EMBL" id="QAOG01000009">
    <property type="protein sequence ID" value="PTQ58342.1"/>
    <property type="molecule type" value="Genomic_DNA"/>
</dbReference>
<dbReference type="Proteomes" id="UP000244189">
    <property type="component" value="Unassembled WGS sequence"/>
</dbReference>
<protein>
    <submittedName>
        <fullName evidence="1">Uncharacterized protein</fullName>
    </submittedName>
</protein>
<gene>
    <name evidence="1" type="ORF">C8J26_3943</name>
</gene>
<sequence length="170" mass="17727">MKAGFPSALGEAPELAAILDFLHGIGLTVVAGRVPADALLPAMTVQRGVLFYDPVQRGHVGDLLHEAGHLAVTDPAQRDVLAQVGDDPAEEMAAIAWSYAAAMAIGVPVGTLFHASYKGGPDSLIAAFTSGSFIGLPMLQYWGMAVRGDGDGARFPAMRAWLRPACATRS</sequence>